<feature type="binding site" evidence="10">
    <location>
        <position position="193"/>
    </location>
    <ligand>
        <name>Mn(2+)</name>
        <dbReference type="ChEBI" id="CHEBI:29035"/>
    </ligand>
</feature>
<evidence type="ECO:0000256" key="11">
    <source>
        <dbReference type="RuleBase" id="RU000414"/>
    </source>
</evidence>
<dbReference type="InterPro" id="IPR050265">
    <property type="entry name" value="Fe/Mn_Superoxide_Dismutase"/>
</dbReference>
<feature type="binding site" evidence="10">
    <location>
        <position position="56"/>
    </location>
    <ligand>
        <name>Mn(2+)</name>
        <dbReference type="ChEBI" id="CHEBI:29035"/>
    </ligand>
</feature>
<dbReference type="PRINTS" id="PR01703">
    <property type="entry name" value="MNSODISMTASE"/>
</dbReference>
<dbReference type="PROSITE" id="PS00088">
    <property type="entry name" value="SOD_MN"/>
    <property type="match status" value="1"/>
</dbReference>
<dbReference type="EMBL" id="HBDZ01000039">
    <property type="protein sequence ID" value="CAD8227383.1"/>
    <property type="molecule type" value="Transcribed_RNA"/>
</dbReference>
<keyword evidence="6 10" id="KW-0479">Metal-binding</keyword>
<dbReference type="GO" id="GO:0030145">
    <property type="term" value="F:manganese ion binding"/>
    <property type="evidence" value="ECO:0007669"/>
    <property type="project" value="TreeGrafter"/>
</dbReference>
<comment type="cofactor">
    <cofactor evidence="1">
        <name>Mn(2+)</name>
        <dbReference type="ChEBI" id="CHEBI:29035"/>
    </cofactor>
</comment>
<evidence type="ECO:0000256" key="4">
    <source>
        <dbReference type="ARBA" id="ARBA00008714"/>
    </source>
</evidence>
<evidence type="ECO:0000256" key="1">
    <source>
        <dbReference type="ARBA" id="ARBA00001936"/>
    </source>
</evidence>
<feature type="domain" description="Manganese/iron superoxide dismutase C-terminal" evidence="13">
    <location>
        <begin position="120"/>
        <end position="222"/>
    </location>
</feature>
<reference evidence="14" key="1">
    <citation type="submission" date="2021-01" db="EMBL/GenBank/DDBJ databases">
        <authorList>
            <person name="Corre E."/>
            <person name="Pelletier E."/>
            <person name="Niang G."/>
            <person name="Scheremetjew M."/>
            <person name="Finn R."/>
            <person name="Kale V."/>
            <person name="Holt S."/>
            <person name="Cochrane G."/>
            <person name="Meng A."/>
            <person name="Brown T."/>
            <person name="Cohen L."/>
        </authorList>
    </citation>
    <scope>NUCLEOTIDE SEQUENCE</scope>
    <source>
        <strain evidence="14">CCMP1413</strain>
    </source>
</reference>
<comment type="subcellular location">
    <subcellularLocation>
        <location evidence="3">Mitochondrion matrix</location>
    </subcellularLocation>
</comment>
<evidence type="ECO:0000256" key="7">
    <source>
        <dbReference type="ARBA" id="ARBA00023002"/>
    </source>
</evidence>
<name>A0A7R9XT49_9VIRI</name>
<dbReference type="PANTHER" id="PTHR11404">
    <property type="entry name" value="SUPEROXIDE DISMUTASE 2"/>
    <property type="match status" value="1"/>
</dbReference>
<comment type="function">
    <text evidence="2">Destroys superoxide anion radicals which are normally produced within the cells and which are toxic to biological systems.</text>
</comment>
<sequence length="229" mass="24847">MLSQLARAASRRAAAPWCRAGAAAAQSGYATAVLPDLDYDYGALQPAISPQIMELHHSKHHQTYVNNLNVALDQYAEAEAKGNTQKMIALQPAIKFNGGGHVNHSIFWTNMAPPKDCSPPEGALLAAIEAEFGSLDAMKKQFAAQAVGVQGSGWAWLGYDQSKARLAITTTPNQDPCITKGLVPVLGLDVWEHAYYLDYKNVRPDYVGAFWEVTNWNNVAKRYADAGGD</sequence>
<evidence type="ECO:0000256" key="9">
    <source>
        <dbReference type="ARBA" id="ARBA00049204"/>
    </source>
</evidence>
<evidence type="ECO:0000256" key="3">
    <source>
        <dbReference type="ARBA" id="ARBA00004305"/>
    </source>
</evidence>
<proteinExistence type="inferred from homology"/>
<dbReference type="InterPro" id="IPR019831">
    <property type="entry name" value="Mn/Fe_SOD_N"/>
</dbReference>
<dbReference type="InterPro" id="IPR019832">
    <property type="entry name" value="Mn/Fe_SOD_C"/>
</dbReference>
<comment type="similarity">
    <text evidence="4 11">Belongs to the iron/manganese superoxide dismutase family.</text>
</comment>
<dbReference type="Pfam" id="PF00081">
    <property type="entry name" value="Sod_Fe_N"/>
    <property type="match status" value="1"/>
</dbReference>
<dbReference type="InterPro" id="IPR019833">
    <property type="entry name" value="Mn/Fe_SOD_BS"/>
</dbReference>
<organism evidence="14">
    <name type="scientific">Prasinoderma coloniale</name>
    <dbReference type="NCBI Taxonomy" id="156133"/>
    <lineage>
        <taxon>Eukaryota</taxon>
        <taxon>Viridiplantae</taxon>
        <taxon>Prasinodermophyta</taxon>
        <taxon>Prasinodermophyceae</taxon>
        <taxon>Prasinodermales</taxon>
        <taxon>Prasinodermaceae</taxon>
        <taxon>Prasinoderma</taxon>
    </lineage>
</organism>
<dbReference type="FunFam" id="1.10.287.990:FF:000001">
    <property type="entry name" value="Superoxide dismutase"/>
    <property type="match status" value="1"/>
</dbReference>
<dbReference type="Pfam" id="PF02777">
    <property type="entry name" value="Sod_Fe_C"/>
    <property type="match status" value="1"/>
</dbReference>
<dbReference type="InterPro" id="IPR036314">
    <property type="entry name" value="SOD_C_sf"/>
</dbReference>
<dbReference type="InterPro" id="IPR036324">
    <property type="entry name" value="Mn/Fe_SOD_N_sf"/>
</dbReference>
<comment type="function">
    <text evidence="11">Destroys radicals which are normally produced within the cells and which are toxic to biological systems.</text>
</comment>
<evidence type="ECO:0000256" key="10">
    <source>
        <dbReference type="PIRSR" id="PIRSR000349-1"/>
    </source>
</evidence>
<dbReference type="SUPFAM" id="SSF54719">
    <property type="entry name" value="Fe,Mn superoxide dismutase (SOD), C-terminal domain"/>
    <property type="match status" value="1"/>
</dbReference>
<gene>
    <name evidence="14" type="ORF">PCOL08062_LOCUS36</name>
</gene>
<dbReference type="GO" id="GO:0004784">
    <property type="term" value="F:superoxide dismutase activity"/>
    <property type="evidence" value="ECO:0007669"/>
    <property type="project" value="UniProtKB-EC"/>
</dbReference>
<feature type="binding site" evidence="10">
    <location>
        <position position="104"/>
    </location>
    <ligand>
        <name>Mn(2+)</name>
        <dbReference type="ChEBI" id="CHEBI:29035"/>
    </ligand>
</feature>
<dbReference type="AlphaFoldDB" id="A0A7R9XT49"/>
<dbReference type="EC" id="1.15.1.1" evidence="5 11"/>
<dbReference type="InterPro" id="IPR001189">
    <property type="entry name" value="Mn/Fe_SOD"/>
</dbReference>
<evidence type="ECO:0000259" key="13">
    <source>
        <dbReference type="Pfam" id="PF02777"/>
    </source>
</evidence>
<evidence type="ECO:0000313" key="14">
    <source>
        <dbReference type="EMBL" id="CAD8227383.1"/>
    </source>
</evidence>
<feature type="domain" description="Manganese/iron superoxide dismutase N-terminal" evidence="12">
    <location>
        <begin position="34"/>
        <end position="112"/>
    </location>
</feature>
<keyword evidence="7 11" id="KW-0560">Oxidoreductase</keyword>
<dbReference type="PANTHER" id="PTHR11404:SF6">
    <property type="entry name" value="SUPEROXIDE DISMUTASE [MN], MITOCHONDRIAL"/>
    <property type="match status" value="1"/>
</dbReference>
<dbReference type="GO" id="GO:0005759">
    <property type="term" value="C:mitochondrial matrix"/>
    <property type="evidence" value="ECO:0007669"/>
    <property type="project" value="UniProtKB-SubCell"/>
</dbReference>
<feature type="binding site" evidence="10">
    <location>
        <position position="189"/>
    </location>
    <ligand>
        <name>Mn(2+)</name>
        <dbReference type="ChEBI" id="CHEBI:29035"/>
    </ligand>
</feature>
<dbReference type="Gene3D" id="1.10.287.990">
    <property type="entry name" value="Fe,Mn superoxide dismutase (SOD) domain"/>
    <property type="match status" value="1"/>
</dbReference>
<evidence type="ECO:0000256" key="6">
    <source>
        <dbReference type="ARBA" id="ARBA00022723"/>
    </source>
</evidence>
<keyword evidence="8" id="KW-0464">Manganese</keyword>
<comment type="catalytic activity">
    <reaction evidence="9 11">
        <text>2 superoxide + 2 H(+) = H2O2 + O2</text>
        <dbReference type="Rhea" id="RHEA:20696"/>
        <dbReference type="ChEBI" id="CHEBI:15378"/>
        <dbReference type="ChEBI" id="CHEBI:15379"/>
        <dbReference type="ChEBI" id="CHEBI:16240"/>
        <dbReference type="ChEBI" id="CHEBI:18421"/>
        <dbReference type="EC" id="1.15.1.1"/>
    </reaction>
</comment>
<dbReference type="SUPFAM" id="SSF46609">
    <property type="entry name" value="Fe,Mn superoxide dismutase (SOD), N-terminal domain"/>
    <property type="match status" value="1"/>
</dbReference>
<evidence type="ECO:0000256" key="2">
    <source>
        <dbReference type="ARBA" id="ARBA00002170"/>
    </source>
</evidence>
<dbReference type="Gene3D" id="3.55.40.20">
    <property type="entry name" value="Iron/manganese superoxide dismutase, C-terminal domain"/>
    <property type="match status" value="1"/>
</dbReference>
<dbReference type="FunFam" id="3.55.40.20:FF:000002">
    <property type="entry name" value="Superoxide dismutase"/>
    <property type="match status" value="1"/>
</dbReference>
<protein>
    <recommendedName>
        <fullName evidence="5 11">Superoxide dismutase</fullName>
        <ecNumber evidence="5 11">1.15.1.1</ecNumber>
    </recommendedName>
</protein>
<evidence type="ECO:0000256" key="5">
    <source>
        <dbReference type="ARBA" id="ARBA00012682"/>
    </source>
</evidence>
<dbReference type="PIRSF" id="PIRSF000349">
    <property type="entry name" value="SODismutase"/>
    <property type="match status" value="1"/>
</dbReference>
<accession>A0A7R9XT49</accession>
<evidence type="ECO:0000259" key="12">
    <source>
        <dbReference type="Pfam" id="PF00081"/>
    </source>
</evidence>
<evidence type="ECO:0000256" key="8">
    <source>
        <dbReference type="ARBA" id="ARBA00023211"/>
    </source>
</evidence>